<dbReference type="AlphaFoldDB" id="A0A917BL71"/>
<evidence type="ECO:0000313" key="6">
    <source>
        <dbReference type="EMBL" id="GGF47797.1"/>
    </source>
</evidence>
<dbReference type="PANTHER" id="PTHR34653">
    <property type="match status" value="1"/>
</dbReference>
<dbReference type="PANTHER" id="PTHR34653:SF1">
    <property type="entry name" value="FLAGELLAR HOOK-BASAL BODY COMPLEX PROTEIN FLIE"/>
    <property type="match status" value="1"/>
</dbReference>
<dbReference type="GO" id="GO:0003774">
    <property type="term" value="F:cytoskeletal motor activity"/>
    <property type="evidence" value="ECO:0007669"/>
    <property type="project" value="InterPro"/>
</dbReference>
<dbReference type="Proteomes" id="UP000606044">
    <property type="component" value="Unassembled WGS sequence"/>
</dbReference>
<gene>
    <name evidence="6" type="primary">fliE2</name>
    <name evidence="4" type="synonym">fliE</name>
    <name evidence="6" type="ORF">GCM10007301_03870</name>
</gene>
<accession>A0A917BL71</accession>
<evidence type="ECO:0000256" key="1">
    <source>
        <dbReference type="ARBA" id="ARBA00004117"/>
    </source>
</evidence>
<dbReference type="Pfam" id="PF02049">
    <property type="entry name" value="FliE"/>
    <property type="match status" value="1"/>
</dbReference>
<dbReference type="GO" id="GO:0009425">
    <property type="term" value="C:bacterial-type flagellum basal body"/>
    <property type="evidence" value="ECO:0007669"/>
    <property type="project" value="UniProtKB-SubCell"/>
</dbReference>
<feature type="region of interest" description="Disordered" evidence="5">
    <location>
        <begin position="1"/>
        <end position="36"/>
    </location>
</feature>
<keyword evidence="6" id="KW-0969">Cilium</keyword>
<comment type="similarity">
    <text evidence="2 4">Belongs to the FliE family.</text>
</comment>
<keyword evidence="6" id="KW-0282">Flagellum</keyword>
<reference evidence="6" key="2">
    <citation type="submission" date="2020-09" db="EMBL/GenBank/DDBJ databases">
        <authorList>
            <person name="Sun Q."/>
            <person name="Sedlacek I."/>
        </authorList>
    </citation>
    <scope>NUCLEOTIDE SEQUENCE</scope>
    <source>
        <strain evidence="6">CCM 7897</strain>
    </source>
</reference>
<dbReference type="EMBL" id="BMCT01000001">
    <property type="protein sequence ID" value="GGF47797.1"/>
    <property type="molecule type" value="Genomic_DNA"/>
</dbReference>
<name>A0A917BL71_9HYPH</name>
<evidence type="ECO:0000256" key="5">
    <source>
        <dbReference type="SAM" id="MobiDB-lite"/>
    </source>
</evidence>
<organism evidence="6 7">
    <name type="scientific">Azorhizobium oxalatiphilum</name>
    <dbReference type="NCBI Taxonomy" id="980631"/>
    <lineage>
        <taxon>Bacteria</taxon>
        <taxon>Pseudomonadati</taxon>
        <taxon>Pseudomonadota</taxon>
        <taxon>Alphaproteobacteria</taxon>
        <taxon>Hyphomicrobiales</taxon>
        <taxon>Xanthobacteraceae</taxon>
        <taxon>Azorhizobium</taxon>
    </lineage>
</organism>
<keyword evidence="6" id="KW-0966">Cell projection</keyword>
<dbReference type="InterPro" id="IPR001624">
    <property type="entry name" value="FliE"/>
</dbReference>
<reference evidence="6" key="1">
    <citation type="journal article" date="2014" name="Int. J. Syst. Evol. Microbiol.">
        <title>Complete genome sequence of Corynebacterium casei LMG S-19264T (=DSM 44701T), isolated from a smear-ripened cheese.</title>
        <authorList>
            <consortium name="US DOE Joint Genome Institute (JGI-PGF)"/>
            <person name="Walter F."/>
            <person name="Albersmeier A."/>
            <person name="Kalinowski J."/>
            <person name="Ruckert C."/>
        </authorList>
    </citation>
    <scope>NUCLEOTIDE SEQUENCE</scope>
    <source>
        <strain evidence="6">CCM 7897</strain>
    </source>
</reference>
<comment type="caution">
    <text evidence="6">The sequence shown here is derived from an EMBL/GenBank/DDBJ whole genome shotgun (WGS) entry which is preliminary data.</text>
</comment>
<proteinExistence type="inferred from homology"/>
<evidence type="ECO:0000256" key="3">
    <source>
        <dbReference type="ARBA" id="ARBA00023143"/>
    </source>
</evidence>
<dbReference type="RefSeq" id="WP_188574892.1">
    <property type="nucleotide sequence ID" value="NZ_BMCT01000001.1"/>
</dbReference>
<dbReference type="GO" id="GO:0005198">
    <property type="term" value="F:structural molecule activity"/>
    <property type="evidence" value="ECO:0007669"/>
    <property type="project" value="InterPro"/>
</dbReference>
<keyword evidence="7" id="KW-1185">Reference proteome</keyword>
<evidence type="ECO:0000256" key="2">
    <source>
        <dbReference type="ARBA" id="ARBA00009272"/>
    </source>
</evidence>
<evidence type="ECO:0000313" key="7">
    <source>
        <dbReference type="Proteomes" id="UP000606044"/>
    </source>
</evidence>
<keyword evidence="3 4" id="KW-0975">Bacterial flagellum</keyword>
<sequence>MIESITSLASSVRTPNSLTTNRLNTSETSGVPSLGGVKEPDFSEVLASVSSEAIGTLRKGEATAISGIQGKASVQQVVEAVMSAEQTLQTALAVRDKVVAAYQEVSRMAI</sequence>
<feature type="compositionally biased region" description="Polar residues" evidence="5">
    <location>
        <begin position="1"/>
        <end position="31"/>
    </location>
</feature>
<protein>
    <recommendedName>
        <fullName evidence="4">Flagellar hook-basal body complex protein FliE</fullName>
    </recommendedName>
</protein>
<dbReference type="GO" id="GO:0071973">
    <property type="term" value="P:bacterial-type flagellum-dependent cell motility"/>
    <property type="evidence" value="ECO:0007669"/>
    <property type="project" value="InterPro"/>
</dbReference>
<evidence type="ECO:0000256" key="4">
    <source>
        <dbReference type="HAMAP-Rule" id="MF_00724"/>
    </source>
</evidence>
<comment type="subcellular location">
    <subcellularLocation>
        <location evidence="1 4">Bacterial flagellum basal body</location>
    </subcellularLocation>
</comment>
<dbReference type="HAMAP" id="MF_00724">
    <property type="entry name" value="FliE"/>
    <property type="match status" value="1"/>
</dbReference>